<keyword evidence="1" id="KW-1133">Transmembrane helix</keyword>
<gene>
    <name evidence="2" type="ORF">NCTC13193_03885</name>
</gene>
<dbReference type="EMBL" id="LR134492">
    <property type="protein sequence ID" value="VEI72915.1"/>
    <property type="molecule type" value="Genomic_DNA"/>
</dbReference>
<feature type="transmembrane region" description="Helical" evidence="1">
    <location>
        <begin position="86"/>
        <end position="107"/>
    </location>
</feature>
<dbReference type="InterPro" id="IPR032637">
    <property type="entry name" value="Phage_holin-like"/>
</dbReference>
<sequence>MTLPVSRATETAVVGGATIIGLLSGPDAADVFIGAFIGSVIFVISAKDYPLLIRVLLCLVSFVVGLISCDFFASLISAFLPGSVSASRMIGAIVSSAVSVRLLMALTQRASDPDVLRRGPHD</sequence>
<proteinExistence type="predicted"/>
<accession>A0A448SYV6</accession>
<keyword evidence="1" id="KW-0812">Transmembrane</keyword>
<feature type="transmembrane region" description="Helical" evidence="1">
    <location>
        <begin position="31"/>
        <end position="49"/>
    </location>
</feature>
<name>A0A448SYV6_SERFO</name>
<evidence type="ECO:0000313" key="3">
    <source>
        <dbReference type="Proteomes" id="UP000270487"/>
    </source>
</evidence>
<reference evidence="2 3" key="1">
    <citation type="submission" date="2018-12" db="EMBL/GenBank/DDBJ databases">
        <authorList>
            <consortium name="Pathogen Informatics"/>
        </authorList>
    </citation>
    <scope>NUCLEOTIDE SEQUENCE [LARGE SCALE GENOMIC DNA]</scope>
    <source>
        <strain evidence="2 3">NCTC13193</strain>
    </source>
</reference>
<keyword evidence="1" id="KW-0472">Membrane</keyword>
<evidence type="ECO:0000313" key="2">
    <source>
        <dbReference type="EMBL" id="VEI72915.1"/>
    </source>
</evidence>
<feature type="transmembrane region" description="Helical" evidence="1">
    <location>
        <begin position="56"/>
        <end position="80"/>
    </location>
</feature>
<dbReference type="RefSeq" id="WP_141132577.1">
    <property type="nucleotide sequence ID" value="NZ_CAMISM010000014.1"/>
</dbReference>
<dbReference type="Proteomes" id="UP000270487">
    <property type="component" value="Chromosome"/>
</dbReference>
<evidence type="ECO:0008006" key="4">
    <source>
        <dbReference type="Google" id="ProtNLM"/>
    </source>
</evidence>
<organism evidence="2 3">
    <name type="scientific">Serratia fonticola</name>
    <dbReference type="NCBI Taxonomy" id="47917"/>
    <lineage>
        <taxon>Bacteria</taxon>
        <taxon>Pseudomonadati</taxon>
        <taxon>Pseudomonadota</taxon>
        <taxon>Gammaproteobacteria</taxon>
        <taxon>Enterobacterales</taxon>
        <taxon>Yersiniaceae</taxon>
        <taxon>Serratia</taxon>
    </lineage>
</organism>
<evidence type="ECO:0000256" key="1">
    <source>
        <dbReference type="SAM" id="Phobius"/>
    </source>
</evidence>
<protein>
    <recommendedName>
        <fullName evidence="4">Phage holin</fullName>
    </recommendedName>
</protein>
<dbReference type="AlphaFoldDB" id="A0A448SYV6"/>
<dbReference type="Pfam" id="PF16931">
    <property type="entry name" value="Phage_holin_8"/>
    <property type="match status" value="1"/>
</dbReference>